<keyword evidence="1" id="KW-0830">Ubiquinone</keyword>
<organism evidence="1 2">
    <name type="scientific">Paenibacillus harenae</name>
    <dbReference type="NCBI Taxonomy" id="306543"/>
    <lineage>
        <taxon>Bacteria</taxon>
        <taxon>Bacillati</taxon>
        <taxon>Bacillota</taxon>
        <taxon>Bacilli</taxon>
        <taxon>Bacillales</taxon>
        <taxon>Paenibacillaceae</taxon>
        <taxon>Paenibacillus</taxon>
    </lineage>
</organism>
<accession>A0ABT9U0H2</accession>
<dbReference type="CDD" id="cd02440">
    <property type="entry name" value="AdoMet_MTases"/>
    <property type="match status" value="1"/>
</dbReference>
<dbReference type="RefSeq" id="WP_307203510.1">
    <property type="nucleotide sequence ID" value="NZ_JAUSSU010000004.1"/>
</dbReference>
<dbReference type="Proteomes" id="UP001229346">
    <property type="component" value="Unassembled WGS sequence"/>
</dbReference>
<comment type="caution">
    <text evidence="1">The sequence shown here is derived from an EMBL/GenBank/DDBJ whole genome shotgun (WGS) entry which is preliminary data.</text>
</comment>
<keyword evidence="2" id="KW-1185">Reference proteome</keyword>
<evidence type="ECO:0000313" key="1">
    <source>
        <dbReference type="EMBL" id="MDQ0112601.1"/>
    </source>
</evidence>
<gene>
    <name evidence="1" type="ORF">J2T15_002036</name>
</gene>
<sequence length="220" mass="24689">MNAYEEVCQWEMTSAVDTLRKCGLHNAMLAMDLGCGLGHYTIPAAISVGSEGRVVAVDYDKKILKGTSQRLLDAGLSNVDITCANHLELGHVPDSSIDFLMIYDMIHTNPRIEIFPVIKRLLKSGGTLSVLAFGEIKIQKNEYGQFIKSEIGKNITDPYREALTKLHNEIQFYGFSLSSVVEGEGVHFDHFHSAYHWKKYGDVRLDSLERGDIYNFANEK</sequence>
<dbReference type="Gene3D" id="3.40.50.150">
    <property type="entry name" value="Vaccinia Virus protein VP39"/>
    <property type="match status" value="1"/>
</dbReference>
<proteinExistence type="predicted"/>
<dbReference type="EMBL" id="JAUSSU010000004">
    <property type="protein sequence ID" value="MDQ0112601.1"/>
    <property type="molecule type" value="Genomic_DNA"/>
</dbReference>
<protein>
    <submittedName>
        <fullName evidence="1">Ubiquinone/menaquinone biosynthesis C-methylase UbiE</fullName>
    </submittedName>
</protein>
<dbReference type="InterPro" id="IPR029063">
    <property type="entry name" value="SAM-dependent_MTases_sf"/>
</dbReference>
<name>A0ABT9U0H2_PAEHA</name>
<reference evidence="1 2" key="1">
    <citation type="submission" date="2023-07" db="EMBL/GenBank/DDBJ databases">
        <title>Sorghum-associated microbial communities from plants grown in Nebraska, USA.</title>
        <authorList>
            <person name="Schachtman D."/>
        </authorList>
    </citation>
    <scope>NUCLEOTIDE SEQUENCE [LARGE SCALE GENOMIC DNA]</scope>
    <source>
        <strain evidence="1 2">CC482</strain>
    </source>
</reference>
<evidence type="ECO:0000313" key="2">
    <source>
        <dbReference type="Proteomes" id="UP001229346"/>
    </source>
</evidence>
<dbReference type="Pfam" id="PF01209">
    <property type="entry name" value="Ubie_methyltran"/>
    <property type="match status" value="1"/>
</dbReference>
<dbReference type="SUPFAM" id="SSF53335">
    <property type="entry name" value="S-adenosyl-L-methionine-dependent methyltransferases"/>
    <property type="match status" value="1"/>
</dbReference>